<feature type="compositionally biased region" description="Low complexity" evidence="1">
    <location>
        <begin position="65"/>
        <end position="76"/>
    </location>
</feature>
<evidence type="ECO:0000256" key="2">
    <source>
        <dbReference type="SAM" id="Phobius"/>
    </source>
</evidence>
<feature type="region of interest" description="Disordered" evidence="1">
    <location>
        <begin position="38"/>
        <end position="147"/>
    </location>
</feature>
<organism evidence="4 5">
    <name type="scientific">Sharpea porci</name>
    <dbReference type="NCBI Taxonomy" id="2652286"/>
    <lineage>
        <taxon>Bacteria</taxon>
        <taxon>Bacillati</taxon>
        <taxon>Bacillota</taxon>
        <taxon>Erysipelotrichia</taxon>
        <taxon>Erysipelotrichales</taxon>
        <taxon>Coprobacillaceae</taxon>
        <taxon>Sharpea</taxon>
    </lineage>
</organism>
<dbReference type="EMBL" id="VUNM01000001">
    <property type="protein sequence ID" value="MST88159.1"/>
    <property type="molecule type" value="Genomic_DNA"/>
</dbReference>
<comment type="caution">
    <text evidence="4">The sequence shown here is derived from an EMBL/GenBank/DDBJ whole genome shotgun (WGS) entry which is preliminary data.</text>
</comment>
<proteinExistence type="predicted"/>
<feature type="domain" description="Transcobalamin-like C-terminal" evidence="3">
    <location>
        <begin position="172"/>
        <end position="243"/>
    </location>
</feature>
<dbReference type="Gene3D" id="2.170.130.30">
    <property type="match status" value="1"/>
</dbReference>
<dbReference type="AlphaFoldDB" id="A0A844FRX7"/>
<name>A0A844FRX7_9FIRM</name>
<evidence type="ECO:0000313" key="4">
    <source>
        <dbReference type="EMBL" id="MST88159.1"/>
    </source>
</evidence>
<keyword evidence="2" id="KW-0812">Transmembrane</keyword>
<feature type="compositionally biased region" description="Basic and acidic residues" evidence="1">
    <location>
        <begin position="51"/>
        <end position="63"/>
    </location>
</feature>
<feature type="compositionally biased region" description="Low complexity" evidence="1">
    <location>
        <begin position="109"/>
        <end position="144"/>
    </location>
</feature>
<dbReference type="RefSeq" id="WP_154514099.1">
    <property type="nucleotide sequence ID" value="NZ_VUNM01000001.1"/>
</dbReference>
<sequence length="246" mass="27312">MWKKLEKQTKFVIVLVIVALIAIAGIGIYHSFHPPITTAIKQPHPKKKTSKKDVVVEKKKEEETTPSSSSTTSSPTKQEETPSNPPSNKTAENSPTTSSSQKDTKTKKSTTPSQEKNQSTPTPQTNNNNQNQTKQTTQSQPVQEEPVEEKIHLTITGINQNYYDHDMTMKEGATAYSILTDTGLPYTKTGFGSATYVRSINGLYEKDHGPLSGWMYKVNGVAPNVSAASYHLKKGDQVVWYYVNYN</sequence>
<feature type="transmembrane region" description="Helical" evidence="2">
    <location>
        <begin position="12"/>
        <end position="32"/>
    </location>
</feature>
<dbReference type="InterPro" id="IPR027954">
    <property type="entry name" value="Transcobalamin-like_C"/>
</dbReference>
<keyword evidence="2" id="KW-0472">Membrane</keyword>
<evidence type="ECO:0000256" key="1">
    <source>
        <dbReference type="SAM" id="MobiDB-lite"/>
    </source>
</evidence>
<keyword evidence="5" id="KW-1185">Reference proteome</keyword>
<accession>A0A844FRX7</accession>
<reference evidence="4 5" key="1">
    <citation type="submission" date="2019-08" db="EMBL/GenBank/DDBJ databases">
        <title>In-depth cultivation of the pig gut microbiome towards novel bacterial diversity and tailored functional studies.</title>
        <authorList>
            <person name="Wylensek D."/>
            <person name="Hitch T.C.A."/>
            <person name="Clavel T."/>
        </authorList>
    </citation>
    <scope>NUCLEOTIDE SEQUENCE [LARGE SCALE GENOMIC DNA]</scope>
    <source>
        <strain evidence="4 5">CA-Schmier-601-WT-3</strain>
    </source>
</reference>
<evidence type="ECO:0000313" key="5">
    <source>
        <dbReference type="Proteomes" id="UP000442619"/>
    </source>
</evidence>
<evidence type="ECO:0000259" key="3">
    <source>
        <dbReference type="Pfam" id="PF14478"/>
    </source>
</evidence>
<keyword evidence="2" id="KW-1133">Transmembrane helix</keyword>
<gene>
    <name evidence="4" type="ORF">FYJ79_00855</name>
</gene>
<protein>
    <submittedName>
        <fullName evidence="4">DUF4430 domain-containing protein</fullName>
    </submittedName>
</protein>
<dbReference type="Proteomes" id="UP000442619">
    <property type="component" value="Unassembled WGS sequence"/>
</dbReference>
<dbReference type="Pfam" id="PF14478">
    <property type="entry name" value="DUF4430"/>
    <property type="match status" value="1"/>
</dbReference>